<evidence type="ECO:0000259" key="2">
    <source>
        <dbReference type="PROSITE" id="PS51154"/>
    </source>
</evidence>
<dbReference type="Proteomes" id="UP000539265">
    <property type="component" value="Unassembled WGS sequence"/>
</dbReference>
<keyword evidence="4" id="KW-1185">Reference proteome</keyword>
<comment type="catalytic activity">
    <reaction evidence="1">
        <text>an N-(ADP-alpha-D-ribosyl)-thymidine in DNA + H2O = a thymidine in DNA + ADP-D-ribose</text>
        <dbReference type="Rhea" id="RHEA:71655"/>
        <dbReference type="Rhea" id="RHEA-COMP:13556"/>
        <dbReference type="Rhea" id="RHEA-COMP:18051"/>
        <dbReference type="ChEBI" id="CHEBI:15377"/>
        <dbReference type="ChEBI" id="CHEBI:57967"/>
        <dbReference type="ChEBI" id="CHEBI:137386"/>
        <dbReference type="ChEBI" id="CHEBI:191199"/>
    </reaction>
    <physiologicalReaction direction="left-to-right" evidence="1">
        <dbReference type="Rhea" id="RHEA:71656"/>
    </physiologicalReaction>
</comment>
<dbReference type="SMART" id="SM00506">
    <property type="entry name" value="A1pp"/>
    <property type="match status" value="1"/>
</dbReference>
<reference evidence="3" key="1">
    <citation type="submission" date="2020-08" db="EMBL/GenBank/DDBJ databases">
        <title>Genomic Encyclopedia of Type Strains, Phase III (KMG-III): the genomes of soil and plant-associated and newly described type strains.</title>
        <authorList>
            <person name="Whitman W."/>
        </authorList>
    </citation>
    <scope>NUCLEOTIDE SEQUENCE [LARGE SCALE GENOMIC DNA]</scope>
    <source>
        <strain evidence="3">CECT 8628</strain>
    </source>
</reference>
<dbReference type="Gene3D" id="3.40.220.10">
    <property type="entry name" value="Leucine Aminopeptidase, subunit E, domain 1"/>
    <property type="match status" value="1"/>
</dbReference>
<evidence type="ECO:0000313" key="3">
    <source>
        <dbReference type="EMBL" id="MBB3054543.1"/>
    </source>
</evidence>
<dbReference type="AlphaFoldDB" id="A0A839SBB7"/>
<gene>
    <name evidence="3" type="ORF">FHS11_000953</name>
</gene>
<organism evidence="3 4">
    <name type="scientific">Mucilaginibacter gotjawali</name>
    <dbReference type="NCBI Taxonomy" id="1550579"/>
    <lineage>
        <taxon>Bacteria</taxon>
        <taxon>Pseudomonadati</taxon>
        <taxon>Bacteroidota</taxon>
        <taxon>Sphingobacteriia</taxon>
        <taxon>Sphingobacteriales</taxon>
        <taxon>Sphingobacteriaceae</taxon>
        <taxon>Mucilaginibacter</taxon>
    </lineage>
</organism>
<dbReference type="Pfam" id="PF01661">
    <property type="entry name" value="Macro"/>
    <property type="match status" value="1"/>
</dbReference>
<evidence type="ECO:0000256" key="1">
    <source>
        <dbReference type="ARBA" id="ARBA00035885"/>
    </source>
</evidence>
<feature type="domain" description="Macro" evidence="2">
    <location>
        <begin position="1"/>
        <end position="154"/>
    </location>
</feature>
<protein>
    <submittedName>
        <fullName evidence="3">O-acetyl-ADP-ribose deacetylase (Regulator of RNase III)/uncharacterized protein YwgA</fullName>
    </submittedName>
</protein>
<dbReference type="SUPFAM" id="SSF52949">
    <property type="entry name" value="Macro domain-like"/>
    <property type="match status" value="1"/>
</dbReference>
<proteinExistence type="predicted"/>
<dbReference type="PANTHER" id="PTHR12521">
    <property type="entry name" value="PROTEIN C6ORF130"/>
    <property type="match status" value="1"/>
</dbReference>
<sequence length="348" mass="39679">MIIYKVGNILDAKAEALVNTVNTVGVMGKGIALQFKNEFPENYKEYTEAVNRKEITVGKVQVVPVNGLNGVKYIVNFPTKAHWRYPSKIEWIKDGLKDLHKQVKVLKIESIAVPPLGCGNGGLNWDDVKPIIVEALSDLDINVFVYEPSLAIKEALKKEEKPSAAKLTQARAMLLYLLYKYRALGEFASEFAAEKLSYFLQRFGETQLKLDFKKGLYGPYSGKVRHVLYALNGYYIKGYEQKEAKPFETLELVASKRDEVKDFIDKSASMIEKERLDKVAEFIQGFESPYGLELLATVDFLSHTDSLTEAESIKKELWSQRKKDLFPLHHIQLAINHLDKYRNILYSE</sequence>
<dbReference type="CDD" id="cd02901">
    <property type="entry name" value="Macro_Poa1p-like"/>
    <property type="match status" value="1"/>
</dbReference>
<dbReference type="PANTHER" id="PTHR12521:SF0">
    <property type="entry name" value="ADP-RIBOSE GLYCOHYDROLASE OARD1"/>
    <property type="match status" value="1"/>
</dbReference>
<evidence type="ECO:0000313" key="4">
    <source>
        <dbReference type="Proteomes" id="UP000539265"/>
    </source>
</evidence>
<dbReference type="InterPro" id="IPR050892">
    <property type="entry name" value="ADP-ribose_metab_enzymes"/>
</dbReference>
<comment type="caution">
    <text evidence="3">The sequence shown here is derived from an EMBL/GenBank/DDBJ whole genome shotgun (WGS) entry which is preliminary data.</text>
</comment>
<dbReference type="RefSeq" id="WP_183475816.1">
    <property type="nucleotide sequence ID" value="NZ_JACHWX010000002.1"/>
</dbReference>
<dbReference type="EMBL" id="JACHWX010000002">
    <property type="protein sequence ID" value="MBB3054543.1"/>
    <property type="molecule type" value="Genomic_DNA"/>
</dbReference>
<dbReference type="PROSITE" id="PS51154">
    <property type="entry name" value="MACRO"/>
    <property type="match status" value="1"/>
</dbReference>
<name>A0A839SBB7_9SPHI</name>
<dbReference type="GO" id="GO:0140291">
    <property type="term" value="P:peptidyl-glutamate ADP-deribosylation"/>
    <property type="evidence" value="ECO:0007669"/>
    <property type="project" value="TreeGrafter"/>
</dbReference>
<dbReference type="InterPro" id="IPR002589">
    <property type="entry name" value="Macro_dom"/>
</dbReference>
<dbReference type="InterPro" id="IPR043472">
    <property type="entry name" value="Macro_dom-like"/>
</dbReference>
<accession>A0A839SBB7</accession>